<feature type="non-terminal residue" evidence="13">
    <location>
        <position position="1"/>
    </location>
</feature>
<dbReference type="Pfam" id="PF16529">
    <property type="entry name" value="Ge1_WD40"/>
    <property type="match status" value="1"/>
</dbReference>
<reference evidence="13 14" key="1">
    <citation type="journal article" date="2019" name="Sci. Rep.">
        <title>A high-quality genome of Eragrostis curvula grass provides insights into Poaceae evolution and supports new strategies to enhance forage quality.</title>
        <authorList>
            <person name="Carballo J."/>
            <person name="Santos B.A.C.M."/>
            <person name="Zappacosta D."/>
            <person name="Garbus I."/>
            <person name="Selva J.P."/>
            <person name="Gallo C.A."/>
            <person name="Diaz A."/>
            <person name="Albertini E."/>
            <person name="Caccamo M."/>
            <person name="Echenique V."/>
        </authorList>
    </citation>
    <scope>NUCLEOTIDE SEQUENCE [LARGE SCALE GENOMIC DNA]</scope>
    <source>
        <strain evidence="14">cv. Victoria</strain>
        <tissue evidence="13">Leaf</tissue>
    </source>
</reference>
<feature type="domain" description="Enhancer of mRNA-decapping protein 4 WD40 repeat region" evidence="11">
    <location>
        <begin position="245"/>
        <end position="557"/>
    </location>
</feature>
<feature type="compositionally biased region" description="Pro residues" evidence="10">
    <location>
        <begin position="96"/>
        <end position="106"/>
    </location>
</feature>
<feature type="compositionally biased region" description="Low complexity" evidence="10">
    <location>
        <begin position="146"/>
        <end position="161"/>
    </location>
</feature>
<dbReference type="EMBL" id="RWGY01000011">
    <property type="protein sequence ID" value="TVU28303.1"/>
    <property type="molecule type" value="Genomic_DNA"/>
</dbReference>
<dbReference type="Gene3D" id="2.130.10.10">
    <property type="entry name" value="YVTN repeat-like/Quinoprotein amine dehydrogenase"/>
    <property type="match status" value="1"/>
</dbReference>
<sequence>KLGGRKRGKSSTTSTSTSTRPSSRTSPSSSSPVQIYSTATSSLLPEPPPMASTPSGNPNPNANPPFELGKLFRPPQNPMPTATAAPIFPGAAGGPAGPPPPSGPYSYPPVTPPFHRGPYIHYPPQDPHAMPRPVVSFPMPSPNLNPNPNANPNAAAPGPNPGARLMQLLGNSGPQLETAVSMPPPTSEFAPPAPLPAIPSAPPARMLSSTSSKVPRGRLLGGGERAVHDVDSRLPGEAHPPQLEVTPITKYTSDPGLVLGRQIAVNRTYIVYGLKLGNIRVLNINTALRSLLRGHTQRVTDMAFFAEDVHRLASASVDGRIYVWRIDEGPDAENKPQITGKIEIAIQIVGDAETYHPRICWHSHKQEILYVGIGNCVLRIDTTKVGRGRDFTAEEPVKCHLEKLIDGVRLVGKHDGDVTDLSISQWMSTRLASGSKDGTVKIWDDRKAAPLSVLKPHDGQAVYSVAFLTAPERPNHINLITAGPLNREIKIWASTNEEGWLLPSDSETWHCTQNLELVSSLEPRAEEAFFNQVAVLPQASLILLANAKKNAIYAVHVEYGPDPASTRLDYIADFTVAMPILSLTGTHEIQSDGEQVVQVYCVQTMAIQQYGLELSLCSPPTADTTAFGRDPAISRVSEAPLEVVGTESSSGTSFTDSVSASTKPSTADQSTEFDPKPSAPPLAYSEADCSMHLPSAPLASKTDQPGAGATSGNHDIDQPVFDYTPNRNMERDALKRQDTPMPMRRDVLGKDAPRDVHSDVTMLPNPRLMFGGNVTHLVTPSEIISGTLPSAENHDVSDSDGGKMQDVSSSSSQIAEVEPKHIDESKPDQNSELEAIKETQIFCENTGKTQSSLEQTVEMISERSVTTDKYSVEESQSPSDRPISEHTGAADDNILKKFVEPEKTNGSSASRDQSSSYAKEKEKVLHPQTSSLQSPPASAFNSTESHEPLNSAYPPIDSFPEVAATQGMLQQLIAMQKDMEKQLGALVSAPIAKEGKRIETSLGRTMEKSVKANIDALWARVQEENTKREKAERERMQQFVTLITNSLNKDIPATLEKSLKKEVSSLGPVVARAITPIIEKCLVSAVSDTVQKGLGDKVCNQLDKSVSGKLEATLARQIQMQCHTSIKQALQDALRTSFESMLVPAFEQSCKTMFEQVDGAFQKGMSEHSIAVQQQVVAAHTPLALTLKETINSASSITQNFSSELLDGQRKILSVVASGNVKAHSTNALQPSNGPMGGLPEVEAPLDPLKELGRLISERKFDEAFTMALHRSDVSIVSWLCSQVDLRALCAMAPLPFNQGVLLALLQQLAIDINNDTSRKLQWMTDVAMAINPADPVIAAHVRPIFEQVYGQLAHHRALPTTSAADGTSIRLLMHIINSVLLSYK</sequence>
<feature type="compositionally biased region" description="Low complexity" evidence="10">
    <location>
        <begin position="643"/>
        <end position="661"/>
    </location>
</feature>
<comment type="caution">
    <text evidence="13">The sequence shown here is derived from an EMBL/GenBank/DDBJ whole genome shotgun (WGS) entry which is preliminary data.</text>
</comment>
<evidence type="ECO:0000259" key="11">
    <source>
        <dbReference type="Pfam" id="PF16529"/>
    </source>
</evidence>
<evidence type="ECO:0000256" key="9">
    <source>
        <dbReference type="PROSITE-ProRule" id="PRU00221"/>
    </source>
</evidence>
<feature type="compositionally biased region" description="Low complexity" evidence="10">
    <location>
        <begin position="10"/>
        <end position="32"/>
    </location>
</feature>
<feature type="region of interest" description="Disordered" evidence="10">
    <location>
        <begin position="642"/>
        <end position="725"/>
    </location>
</feature>
<dbReference type="PROSITE" id="PS50294">
    <property type="entry name" value="WD_REPEATS_REGION"/>
    <property type="match status" value="2"/>
</dbReference>
<keyword evidence="5 9" id="KW-0853">WD repeat</keyword>
<dbReference type="GO" id="GO:0031087">
    <property type="term" value="P:deadenylation-independent decapping of nuclear-transcribed mRNA"/>
    <property type="evidence" value="ECO:0007669"/>
    <property type="project" value="InterPro"/>
</dbReference>
<feature type="compositionally biased region" description="Polar residues" evidence="10">
    <location>
        <begin position="927"/>
        <end position="943"/>
    </location>
</feature>
<evidence type="ECO:0000256" key="3">
    <source>
        <dbReference type="ARBA" id="ARBA00022490"/>
    </source>
</evidence>
<evidence type="ECO:0000256" key="4">
    <source>
        <dbReference type="ARBA" id="ARBA00022553"/>
    </source>
</evidence>
<dbReference type="PANTHER" id="PTHR15598:SF5">
    <property type="entry name" value="ENHANCER OF MRNA-DECAPPING PROTEIN 4"/>
    <property type="match status" value="1"/>
</dbReference>
<feature type="repeat" description="WD" evidence="9">
    <location>
        <begin position="411"/>
        <end position="453"/>
    </location>
</feature>
<feature type="compositionally biased region" description="Polar residues" evidence="10">
    <location>
        <begin position="33"/>
        <end position="43"/>
    </location>
</feature>
<accession>A0A5J9UX26</accession>
<feature type="region of interest" description="Disordered" evidence="10">
    <location>
        <begin position="847"/>
        <end position="957"/>
    </location>
</feature>
<keyword evidence="8" id="KW-0175">Coiled coil</keyword>
<keyword evidence="4" id="KW-0597">Phosphoprotein</keyword>
<dbReference type="SMART" id="SM00320">
    <property type="entry name" value="WD40"/>
    <property type="match status" value="3"/>
</dbReference>
<name>A0A5J9UX26_9POAL</name>
<feature type="compositionally biased region" description="Polar residues" evidence="10">
    <location>
        <begin position="662"/>
        <end position="672"/>
    </location>
</feature>
<evidence type="ECO:0000256" key="2">
    <source>
        <dbReference type="ARBA" id="ARBA00009639"/>
    </source>
</evidence>
<feature type="compositionally biased region" description="Basic and acidic residues" evidence="10">
    <location>
        <begin position="792"/>
        <end position="803"/>
    </location>
</feature>
<evidence type="ECO:0000256" key="5">
    <source>
        <dbReference type="ARBA" id="ARBA00022574"/>
    </source>
</evidence>
<proteinExistence type="inferred from homology"/>
<gene>
    <name evidence="13" type="ORF">EJB05_19816</name>
</gene>
<comment type="similarity">
    <text evidence="2">Belongs to the WD repeat EDC4 family.</text>
</comment>
<dbReference type="Gramene" id="TVU28303">
    <property type="protein sequence ID" value="TVU28303"/>
    <property type="gene ID" value="EJB05_19816"/>
</dbReference>
<evidence type="ECO:0008006" key="15">
    <source>
        <dbReference type="Google" id="ProtNLM"/>
    </source>
</evidence>
<dbReference type="Pfam" id="PF21289">
    <property type="entry name" value="EDC4_C"/>
    <property type="match status" value="1"/>
</dbReference>
<feature type="repeat" description="WD" evidence="9">
    <location>
        <begin position="292"/>
        <end position="334"/>
    </location>
</feature>
<evidence type="ECO:0000256" key="8">
    <source>
        <dbReference type="ARBA" id="ARBA00023054"/>
    </source>
</evidence>
<comment type="subcellular location">
    <subcellularLocation>
        <location evidence="1">Cytoplasm</location>
        <location evidence="1">P-body</location>
    </subcellularLocation>
</comment>
<feature type="region of interest" description="Disordered" evidence="10">
    <location>
        <begin position="786"/>
        <end position="829"/>
    </location>
</feature>
<dbReference type="InterPro" id="IPR032401">
    <property type="entry name" value="EDC4_WD40"/>
</dbReference>
<feature type="region of interest" description="Disordered" evidence="10">
    <location>
        <begin position="140"/>
        <end position="161"/>
    </location>
</feature>
<dbReference type="GO" id="GO:0000932">
    <property type="term" value="C:P-body"/>
    <property type="evidence" value="ECO:0007669"/>
    <property type="project" value="UniProtKB-SubCell"/>
</dbReference>
<evidence type="ECO:0000256" key="6">
    <source>
        <dbReference type="ARBA" id="ARBA00022664"/>
    </source>
</evidence>
<dbReference type="PROSITE" id="PS50082">
    <property type="entry name" value="WD_REPEATS_2"/>
    <property type="match status" value="2"/>
</dbReference>
<dbReference type="InterPro" id="IPR036322">
    <property type="entry name" value="WD40_repeat_dom_sf"/>
</dbReference>
<dbReference type="PANTHER" id="PTHR15598">
    <property type="entry name" value="ENHANCER OF MRNA-DECAPPING PROTEIN 4"/>
    <property type="match status" value="1"/>
</dbReference>
<feature type="compositionally biased region" description="Low complexity" evidence="10">
    <location>
        <begin position="907"/>
        <end position="916"/>
    </location>
</feature>
<dbReference type="InterPro" id="IPR045152">
    <property type="entry name" value="EDC4-like"/>
</dbReference>
<feature type="compositionally biased region" description="Basic and acidic residues" evidence="10">
    <location>
        <begin position="893"/>
        <end position="903"/>
    </location>
</feature>
<feature type="compositionally biased region" description="Low complexity" evidence="10">
    <location>
        <begin position="80"/>
        <end position="90"/>
    </location>
</feature>
<organism evidence="13 14">
    <name type="scientific">Eragrostis curvula</name>
    <name type="common">weeping love grass</name>
    <dbReference type="NCBI Taxonomy" id="38414"/>
    <lineage>
        <taxon>Eukaryota</taxon>
        <taxon>Viridiplantae</taxon>
        <taxon>Streptophyta</taxon>
        <taxon>Embryophyta</taxon>
        <taxon>Tracheophyta</taxon>
        <taxon>Spermatophyta</taxon>
        <taxon>Magnoliopsida</taxon>
        <taxon>Liliopsida</taxon>
        <taxon>Poales</taxon>
        <taxon>Poaceae</taxon>
        <taxon>PACMAD clade</taxon>
        <taxon>Chloridoideae</taxon>
        <taxon>Eragrostideae</taxon>
        <taxon>Eragrostidinae</taxon>
        <taxon>Eragrostis</taxon>
    </lineage>
</organism>
<protein>
    <recommendedName>
        <fullName evidence="15">Enhancer of mRNA-decapping protein 4 WD40 repeat region domain-containing protein</fullName>
    </recommendedName>
</protein>
<dbReference type="FunFam" id="1.10.220.100:FF:000001">
    <property type="entry name" value="Enhancer of mRNA-decapping protein 4"/>
    <property type="match status" value="1"/>
</dbReference>
<evidence type="ECO:0000256" key="7">
    <source>
        <dbReference type="ARBA" id="ARBA00022737"/>
    </source>
</evidence>
<dbReference type="Proteomes" id="UP000324897">
    <property type="component" value="Chromosome 1"/>
</dbReference>
<feature type="domain" description="Enhancer of mRNA-decapping protein 4 C-terminal" evidence="12">
    <location>
        <begin position="1254"/>
        <end position="1357"/>
    </location>
</feature>
<dbReference type="FunFam" id="2.130.10.10:FF:000232">
    <property type="entry name" value="enhancer of mRNA-decapping protein 4"/>
    <property type="match status" value="1"/>
</dbReference>
<dbReference type="OrthoDB" id="21128at2759"/>
<dbReference type="InterPro" id="IPR001680">
    <property type="entry name" value="WD40_rpt"/>
</dbReference>
<dbReference type="SUPFAM" id="SSF50978">
    <property type="entry name" value="WD40 repeat-like"/>
    <property type="match status" value="1"/>
</dbReference>
<keyword evidence="6" id="KW-0507">mRNA processing</keyword>
<dbReference type="InterPro" id="IPR049404">
    <property type="entry name" value="EDC4_C"/>
</dbReference>
<feature type="region of interest" description="Disordered" evidence="10">
    <location>
        <begin position="1"/>
        <end position="106"/>
    </location>
</feature>
<evidence type="ECO:0000259" key="12">
    <source>
        <dbReference type="Pfam" id="PF21289"/>
    </source>
</evidence>
<evidence type="ECO:0000313" key="13">
    <source>
        <dbReference type="EMBL" id="TVU28303.1"/>
    </source>
</evidence>
<feature type="compositionally biased region" description="Polar residues" evidence="10">
    <location>
        <begin position="863"/>
        <end position="879"/>
    </location>
</feature>
<dbReference type="Gene3D" id="1.10.220.100">
    <property type="entry name" value="conserved c-terminal region of ge- 1"/>
    <property type="match status" value="1"/>
</dbReference>
<keyword evidence="14" id="KW-1185">Reference proteome</keyword>
<dbReference type="InterPro" id="IPR015943">
    <property type="entry name" value="WD40/YVTN_repeat-like_dom_sf"/>
</dbReference>
<evidence type="ECO:0000256" key="10">
    <source>
        <dbReference type="SAM" id="MobiDB-lite"/>
    </source>
</evidence>
<keyword evidence="7" id="KW-0677">Repeat</keyword>
<feature type="compositionally biased region" description="Basic and acidic residues" evidence="10">
    <location>
        <begin position="817"/>
        <end position="829"/>
    </location>
</feature>
<evidence type="ECO:0000313" key="14">
    <source>
        <dbReference type="Proteomes" id="UP000324897"/>
    </source>
</evidence>
<dbReference type="InterPro" id="IPR044938">
    <property type="entry name" value="EDC4_C_sf"/>
</dbReference>
<dbReference type="GO" id="GO:0006397">
    <property type="term" value="P:mRNA processing"/>
    <property type="evidence" value="ECO:0007669"/>
    <property type="project" value="UniProtKB-KW"/>
</dbReference>
<keyword evidence="3" id="KW-0963">Cytoplasm</keyword>
<evidence type="ECO:0000256" key="1">
    <source>
        <dbReference type="ARBA" id="ARBA00004201"/>
    </source>
</evidence>